<dbReference type="AlphaFoldDB" id="K9W581"/>
<dbReference type="InterPro" id="IPR010095">
    <property type="entry name" value="Cas12f1-like_TNB"/>
</dbReference>
<sequence>MLVYESKLEGAKHQYEKLDEAIRTGVFVRNACIRLWVDGGAKSRNDLYKYCKILADNPEFPWAKLLNSQARQASAERAWASISRFFDNCRKKIPGKKGFPKFKKDRPNHGSIEYKQTGFKLSEDTKYISFTDGFKAGCFRLWGTRDLHFYGLDKINRVRVVRRADGYYAQFLIDHDRIEPREPSGTTVGLDVGLSHFYTDSNGKTVDNPRHLRKSEKRLKRLQRRASKKFKKGQSQSNNYKKAKKKLARSHLQVSRQRKDFVVKTALCVVQSNDLVAYEDLQVRNMVKNHCLAKSINDASWAMFREWVEYFGKVFGVATVAVPPYNTSQKCSNCSAIVKKSLSTRTHVCACGAVLDRDHNAALNILELGLRTVGHTGTQKASGDSNLCIDEGTCQDKLDRGKRKPQE</sequence>
<evidence type="ECO:0000313" key="8">
    <source>
        <dbReference type="EMBL" id="AFZ14954.1"/>
    </source>
</evidence>
<dbReference type="Pfam" id="PF07282">
    <property type="entry name" value="Cas12f1-like_TNB"/>
    <property type="match status" value="1"/>
</dbReference>
<name>K9W581_9CYAN</name>
<dbReference type="OrthoDB" id="435395at2"/>
<evidence type="ECO:0000256" key="2">
    <source>
        <dbReference type="ARBA" id="ARBA00022578"/>
    </source>
</evidence>
<dbReference type="HOGENOM" id="CLU_032903_1_1_3"/>
<gene>
    <name evidence="8" type="ORF">Cri9333_4160</name>
</gene>
<feature type="region of interest" description="Disordered" evidence="5">
    <location>
        <begin position="224"/>
        <end position="248"/>
    </location>
</feature>
<evidence type="ECO:0000256" key="1">
    <source>
        <dbReference type="ARBA" id="ARBA00008761"/>
    </source>
</evidence>
<dbReference type="EMBL" id="CP003620">
    <property type="protein sequence ID" value="AFZ14954.1"/>
    <property type="molecule type" value="Genomic_DNA"/>
</dbReference>
<dbReference type="STRING" id="1173022.Cri9333_4160"/>
<evidence type="ECO:0000259" key="7">
    <source>
        <dbReference type="Pfam" id="PF07282"/>
    </source>
</evidence>
<accession>K9W581</accession>
<dbReference type="Proteomes" id="UP000010472">
    <property type="component" value="Chromosome"/>
</dbReference>
<evidence type="ECO:0000256" key="3">
    <source>
        <dbReference type="ARBA" id="ARBA00023125"/>
    </source>
</evidence>
<feature type="domain" description="Probable transposase IS891/IS1136/IS1341" evidence="6">
    <location>
        <begin position="171"/>
        <end position="289"/>
    </location>
</feature>
<dbReference type="GO" id="GO:0003677">
    <property type="term" value="F:DNA binding"/>
    <property type="evidence" value="ECO:0007669"/>
    <property type="project" value="UniProtKB-KW"/>
</dbReference>
<reference evidence="8 9" key="1">
    <citation type="submission" date="2012-06" db="EMBL/GenBank/DDBJ databases">
        <title>Finished chromosome of genome of Crinalium epipsammum PCC 9333.</title>
        <authorList>
            <consortium name="US DOE Joint Genome Institute"/>
            <person name="Gugger M."/>
            <person name="Coursin T."/>
            <person name="Rippka R."/>
            <person name="Tandeau De Marsac N."/>
            <person name="Huntemann M."/>
            <person name="Wei C.-L."/>
            <person name="Han J."/>
            <person name="Detter J.C."/>
            <person name="Han C."/>
            <person name="Tapia R."/>
            <person name="Davenport K."/>
            <person name="Daligault H."/>
            <person name="Erkkila T."/>
            <person name="Gu W."/>
            <person name="Munk A.C.C."/>
            <person name="Teshima H."/>
            <person name="Xu Y."/>
            <person name="Chain P."/>
            <person name="Chen A."/>
            <person name="Krypides N."/>
            <person name="Mavromatis K."/>
            <person name="Markowitz V."/>
            <person name="Szeto E."/>
            <person name="Ivanova N."/>
            <person name="Mikhailova N."/>
            <person name="Ovchinnikova G."/>
            <person name="Pagani I."/>
            <person name="Pati A."/>
            <person name="Goodwin L."/>
            <person name="Peters L."/>
            <person name="Pitluck S."/>
            <person name="Woyke T."/>
            <person name="Kerfeld C."/>
        </authorList>
    </citation>
    <scope>NUCLEOTIDE SEQUENCE [LARGE SCALE GENOMIC DNA]</scope>
    <source>
        <strain evidence="8 9">PCC 9333</strain>
    </source>
</reference>
<organism evidence="8 9">
    <name type="scientific">Crinalium epipsammum PCC 9333</name>
    <dbReference type="NCBI Taxonomy" id="1173022"/>
    <lineage>
        <taxon>Bacteria</taxon>
        <taxon>Bacillati</taxon>
        <taxon>Cyanobacteriota</taxon>
        <taxon>Cyanophyceae</taxon>
        <taxon>Gomontiellales</taxon>
        <taxon>Gomontiellaceae</taxon>
        <taxon>Crinalium</taxon>
    </lineage>
</organism>
<dbReference type="RefSeq" id="WP_015205050.1">
    <property type="nucleotide sequence ID" value="NC_019753.1"/>
</dbReference>
<dbReference type="KEGG" id="cep:Cri9333_4160"/>
<dbReference type="NCBIfam" id="NF040570">
    <property type="entry name" value="guided_TnpB"/>
    <property type="match status" value="1"/>
</dbReference>
<keyword evidence="9" id="KW-1185">Reference proteome</keyword>
<dbReference type="eggNOG" id="COG0675">
    <property type="taxonomic scope" value="Bacteria"/>
</dbReference>
<keyword evidence="3" id="KW-0238">DNA-binding</keyword>
<proteinExistence type="inferred from homology"/>
<protein>
    <submittedName>
        <fullName evidence="8">Transposase, IS605 OrfB family</fullName>
    </submittedName>
</protein>
<dbReference type="Pfam" id="PF01385">
    <property type="entry name" value="OrfB_IS605"/>
    <property type="match status" value="1"/>
</dbReference>
<dbReference type="PATRIC" id="fig|1173022.3.peg.4495"/>
<evidence type="ECO:0000313" key="9">
    <source>
        <dbReference type="Proteomes" id="UP000010472"/>
    </source>
</evidence>
<keyword evidence="4" id="KW-0233">DNA recombination</keyword>
<evidence type="ECO:0000259" key="6">
    <source>
        <dbReference type="Pfam" id="PF01385"/>
    </source>
</evidence>
<dbReference type="InterPro" id="IPR001959">
    <property type="entry name" value="Transposase"/>
</dbReference>
<comment type="similarity">
    <text evidence="1">In the C-terminal section; belongs to the transposase 35 family.</text>
</comment>
<dbReference type="GO" id="GO:0006310">
    <property type="term" value="P:DNA recombination"/>
    <property type="evidence" value="ECO:0007669"/>
    <property type="project" value="UniProtKB-KW"/>
</dbReference>
<dbReference type="GO" id="GO:0032196">
    <property type="term" value="P:transposition"/>
    <property type="evidence" value="ECO:0007669"/>
    <property type="project" value="UniProtKB-KW"/>
</dbReference>
<keyword evidence="2" id="KW-0815">Transposition</keyword>
<evidence type="ECO:0000256" key="4">
    <source>
        <dbReference type="ARBA" id="ARBA00023172"/>
    </source>
</evidence>
<evidence type="ECO:0000256" key="5">
    <source>
        <dbReference type="SAM" id="MobiDB-lite"/>
    </source>
</evidence>
<feature type="domain" description="Cas12f1-like TNB" evidence="7">
    <location>
        <begin position="301"/>
        <end position="365"/>
    </location>
</feature>